<organism evidence="1 2">
    <name type="scientific">Solanum bulbocastanum</name>
    <name type="common">Wild potato</name>
    <dbReference type="NCBI Taxonomy" id="147425"/>
    <lineage>
        <taxon>Eukaryota</taxon>
        <taxon>Viridiplantae</taxon>
        <taxon>Streptophyta</taxon>
        <taxon>Embryophyta</taxon>
        <taxon>Tracheophyta</taxon>
        <taxon>Spermatophyta</taxon>
        <taxon>Magnoliopsida</taxon>
        <taxon>eudicotyledons</taxon>
        <taxon>Gunneridae</taxon>
        <taxon>Pentapetalae</taxon>
        <taxon>asterids</taxon>
        <taxon>lamiids</taxon>
        <taxon>Solanales</taxon>
        <taxon>Solanaceae</taxon>
        <taxon>Solanoideae</taxon>
        <taxon>Solaneae</taxon>
        <taxon>Solanum</taxon>
    </lineage>
</organism>
<name>A0AAN8YC72_SOLBU</name>
<gene>
    <name evidence="1" type="ORF">RDI58_014761</name>
</gene>
<comment type="caution">
    <text evidence="1">The sequence shown here is derived from an EMBL/GenBank/DDBJ whole genome shotgun (WGS) entry which is preliminary data.</text>
</comment>
<dbReference type="EMBL" id="JBANQN010000006">
    <property type="protein sequence ID" value="KAK6786236.1"/>
    <property type="molecule type" value="Genomic_DNA"/>
</dbReference>
<evidence type="ECO:0000313" key="2">
    <source>
        <dbReference type="Proteomes" id="UP001371456"/>
    </source>
</evidence>
<sequence>MQAERMSSGDKKILTRDNWKACRIVAGQNKAVTITLEYSYKGGWGNIAHKIAKITYEPTTEQKVQLNKGKPLGTSFRKAIRNSRWTTESTKKVHLQVEGASIRVTNETPTSQRPSQ</sequence>
<proteinExistence type="predicted"/>
<dbReference type="Proteomes" id="UP001371456">
    <property type="component" value="Unassembled WGS sequence"/>
</dbReference>
<accession>A0AAN8YC72</accession>
<keyword evidence="2" id="KW-1185">Reference proteome</keyword>
<reference evidence="1 2" key="1">
    <citation type="submission" date="2024-02" db="EMBL/GenBank/DDBJ databases">
        <title>de novo genome assembly of Solanum bulbocastanum strain 11H21.</title>
        <authorList>
            <person name="Hosaka A.J."/>
        </authorList>
    </citation>
    <scope>NUCLEOTIDE SEQUENCE [LARGE SCALE GENOMIC DNA]</scope>
    <source>
        <tissue evidence="1">Young leaves</tissue>
    </source>
</reference>
<evidence type="ECO:0000313" key="1">
    <source>
        <dbReference type="EMBL" id="KAK6786236.1"/>
    </source>
</evidence>
<protein>
    <submittedName>
        <fullName evidence="1">Uncharacterized protein</fullName>
    </submittedName>
</protein>
<dbReference type="AlphaFoldDB" id="A0AAN8YC72"/>